<dbReference type="Proteomes" id="UP000060277">
    <property type="component" value="Chromosome"/>
</dbReference>
<protein>
    <submittedName>
        <fullName evidence="1">Uncharacterized protein</fullName>
    </submittedName>
</protein>
<evidence type="ECO:0000313" key="2">
    <source>
        <dbReference type="Proteomes" id="UP000060277"/>
    </source>
</evidence>
<sequence>MKFLRKIGVIQTPVSNFDARFARFMIATASKADCAARRWSDSQKIRPAVRTHAYGVRAIDVSVKRDS</sequence>
<gene>
    <name evidence="1" type="ORF">AT302_02135</name>
</gene>
<name>A0ABN4JDE5_9BURK</name>
<organism evidence="1 2">
    <name type="scientific">Pandoraea norimbergensis</name>
    <dbReference type="NCBI Taxonomy" id="93219"/>
    <lineage>
        <taxon>Bacteria</taxon>
        <taxon>Pseudomonadati</taxon>
        <taxon>Pseudomonadota</taxon>
        <taxon>Betaproteobacteria</taxon>
        <taxon>Burkholderiales</taxon>
        <taxon>Burkholderiaceae</taxon>
        <taxon>Pandoraea</taxon>
    </lineage>
</organism>
<accession>A0ABN4JDE5</accession>
<keyword evidence="2" id="KW-1185">Reference proteome</keyword>
<reference evidence="2" key="1">
    <citation type="submission" date="2015-12" db="EMBL/GenBank/DDBJ databases">
        <title>Complete genome sequence of Pandoraea norimbergensis DSM 11628.</title>
        <authorList>
            <person name="Ee R."/>
            <person name="Lim Y.-L."/>
            <person name="Yong D."/>
            <person name="Yin W.-F."/>
            <person name="Chan K.-G."/>
        </authorList>
    </citation>
    <scope>NUCLEOTIDE SEQUENCE [LARGE SCALE GENOMIC DNA]</scope>
    <source>
        <strain evidence="2">DSM 11628</strain>
    </source>
</reference>
<evidence type="ECO:0000313" key="1">
    <source>
        <dbReference type="EMBL" id="ALS58757.1"/>
    </source>
</evidence>
<proteinExistence type="predicted"/>
<dbReference type="EMBL" id="CP013480">
    <property type="protein sequence ID" value="ALS58757.1"/>
    <property type="molecule type" value="Genomic_DNA"/>
</dbReference>